<gene>
    <name evidence="6" type="ORF">WMW72_31990</name>
</gene>
<dbReference type="InterPro" id="IPR018062">
    <property type="entry name" value="HTH_AraC-typ_CS"/>
</dbReference>
<sequence>MEPSTCAGFSSHLYKLEEAYTLELPVNGQQIQVPGGGEVALIGLEGAGLLNVGQDAHVLSCGEVWLLPAEQICRMRAERGPVKAGLVRFGTYAETEPNRYERTPGTTEVRMLVPDFASVLRCWEELSAKQDRFLAHAALYRLMGLLDQTGGRVEPEETTEAAVDRVACYMERHLEQELSREELARLAGLSPGYFSAAFQRYKGESPSDYILRLRLERAEELLLLNGGVKETAARVGFEDEFYFSRRFKQKKGLSPTAYIRSRSCRIASVSEPLSGNLLALRLMPQAAALYPHHALYGSMLRLHASEDGQGALWEQNLRMLEQAAPELIFCTDCLPEQARAELVSIAPTVPIGWLGGDWRSQLRQIAQAAGRDAEASAWLDAYDRKAEAAWRQLRGSVGGATVHIWRIMDREFRIYGERNAGAVLYRDLRMASAHGLRKIEVYETVTREELFGYDADLLVIMIDPTPQAAKAWQMLQLTEPWSRLEAVRQGRVYPIGTEKLFEYSAWSHEKALSHLSSLLI</sequence>
<reference evidence="6 7" key="1">
    <citation type="submission" date="2024-04" db="EMBL/GenBank/DDBJ databases">
        <title>draft genome sequnece of Paenibacillus filicis.</title>
        <authorList>
            <person name="Kim D.-U."/>
        </authorList>
    </citation>
    <scope>NUCLEOTIDE SEQUENCE [LARGE SCALE GENOMIC DNA]</scope>
    <source>
        <strain evidence="6 7">KACC14197</strain>
    </source>
</reference>
<feature type="domain" description="Fe/B12 periplasmic-binding" evidence="5">
    <location>
        <begin position="265"/>
        <end position="520"/>
    </location>
</feature>
<keyword evidence="3" id="KW-0804">Transcription</keyword>
<evidence type="ECO:0000259" key="5">
    <source>
        <dbReference type="PROSITE" id="PS50983"/>
    </source>
</evidence>
<dbReference type="Pfam" id="PF01497">
    <property type="entry name" value="Peripla_BP_2"/>
    <property type="match status" value="1"/>
</dbReference>
<evidence type="ECO:0000256" key="3">
    <source>
        <dbReference type="ARBA" id="ARBA00023163"/>
    </source>
</evidence>
<evidence type="ECO:0000313" key="7">
    <source>
        <dbReference type="Proteomes" id="UP001469365"/>
    </source>
</evidence>
<dbReference type="Proteomes" id="UP001469365">
    <property type="component" value="Unassembled WGS sequence"/>
</dbReference>
<evidence type="ECO:0000313" key="6">
    <source>
        <dbReference type="EMBL" id="MEK8132528.1"/>
    </source>
</evidence>
<evidence type="ECO:0000256" key="2">
    <source>
        <dbReference type="ARBA" id="ARBA00023125"/>
    </source>
</evidence>
<dbReference type="SUPFAM" id="SSF53807">
    <property type="entry name" value="Helical backbone' metal receptor"/>
    <property type="match status" value="1"/>
</dbReference>
<evidence type="ECO:0000256" key="1">
    <source>
        <dbReference type="ARBA" id="ARBA00023015"/>
    </source>
</evidence>
<dbReference type="PROSITE" id="PS00041">
    <property type="entry name" value="HTH_ARAC_FAMILY_1"/>
    <property type="match status" value="1"/>
</dbReference>
<dbReference type="InterPro" id="IPR009057">
    <property type="entry name" value="Homeodomain-like_sf"/>
</dbReference>
<dbReference type="PANTHER" id="PTHR43280">
    <property type="entry name" value="ARAC-FAMILY TRANSCRIPTIONAL REGULATOR"/>
    <property type="match status" value="1"/>
</dbReference>
<proteinExistence type="predicted"/>
<dbReference type="Gene3D" id="1.10.10.60">
    <property type="entry name" value="Homeodomain-like"/>
    <property type="match status" value="2"/>
</dbReference>
<comment type="caution">
    <text evidence="6">The sequence shown here is derived from an EMBL/GenBank/DDBJ whole genome shotgun (WGS) entry which is preliminary data.</text>
</comment>
<name>A0ABU9DWN8_9BACL</name>
<dbReference type="PROSITE" id="PS01124">
    <property type="entry name" value="HTH_ARAC_FAMILY_2"/>
    <property type="match status" value="1"/>
</dbReference>
<accession>A0ABU9DWN8</accession>
<dbReference type="InterPro" id="IPR018060">
    <property type="entry name" value="HTH_AraC"/>
</dbReference>
<dbReference type="SUPFAM" id="SSF46689">
    <property type="entry name" value="Homeodomain-like"/>
    <property type="match status" value="2"/>
</dbReference>
<dbReference type="PROSITE" id="PS50983">
    <property type="entry name" value="FE_B12_PBP"/>
    <property type="match status" value="1"/>
</dbReference>
<keyword evidence="2" id="KW-0238">DNA-binding</keyword>
<keyword evidence="1" id="KW-0805">Transcription regulation</keyword>
<organism evidence="6 7">
    <name type="scientific">Paenibacillus filicis</name>
    <dbReference type="NCBI Taxonomy" id="669464"/>
    <lineage>
        <taxon>Bacteria</taxon>
        <taxon>Bacillati</taxon>
        <taxon>Bacillota</taxon>
        <taxon>Bacilli</taxon>
        <taxon>Bacillales</taxon>
        <taxon>Paenibacillaceae</taxon>
        <taxon>Paenibacillus</taxon>
    </lineage>
</organism>
<dbReference type="SMART" id="SM00342">
    <property type="entry name" value="HTH_ARAC"/>
    <property type="match status" value="1"/>
</dbReference>
<feature type="domain" description="HTH araC/xylS-type" evidence="4">
    <location>
        <begin position="164"/>
        <end position="261"/>
    </location>
</feature>
<evidence type="ECO:0000259" key="4">
    <source>
        <dbReference type="PROSITE" id="PS01124"/>
    </source>
</evidence>
<dbReference type="PANTHER" id="PTHR43280:SF2">
    <property type="entry name" value="HTH-TYPE TRANSCRIPTIONAL REGULATOR EXSA"/>
    <property type="match status" value="1"/>
</dbReference>
<dbReference type="InterPro" id="IPR002491">
    <property type="entry name" value="ABC_transptr_periplasmic_BD"/>
</dbReference>
<dbReference type="RefSeq" id="WP_341419659.1">
    <property type="nucleotide sequence ID" value="NZ_JBBPCC010000031.1"/>
</dbReference>
<dbReference type="Gene3D" id="3.40.50.1980">
    <property type="entry name" value="Nitrogenase molybdenum iron protein domain"/>
    <property type="match status" value="2"/>
</dbReference>
<keyword evidence="7" id="KW-1185">Reference proteome</keyword>
<dbReference type="Pfam" id="PF12833">
    <property type="entry name" value="HTH_18"/>
    <property type="match status" value="1"/>
</dbReference>
<dbReference type="EMBL" id="JBBPCC010000031">
    <property type="protein sequence ID" value="MEK8132528.1"/>
    <property type="molecule type" value="Genomic_DNA"/>
</dbReference>
<protein>
    <submittedName>
        <fullName evidence="6">Helix-turn-helix domain-containing protein</fullName>
    </submittedName>
</protein>